<evidence type="ECO:0000259" key="9">
    <source>
        <dbReference type="PROSITE" id="PS50835"/>
    </source>
</evidence>
<dbReference type="Proteomes" id="UP000550660">
    <property type="component" value="Unassembled WGS sequence"/>
</dbReference>
<dbReference type="SMART" id="SM00406">
    <property type="entry name" value="IGv"/>
    <property type="match status" value="1"/>
</dbReference>
<feature type="non-terminal residue" evidence="10">
    <location>
        <position position="102"/>
    </location>
</feature>
<dbReference type="InterPro" id="IPR013783">
    <property type="entry name" value="Ig-like_fold"/>
</dbReference>
<dbReference type="EMBL" id="VXAG01003966">
    <property type="protein sequence ID" value="NXJ87035.1"/>
    <property type="molecule type" value="Genomic_DNA"/>
</dbReference>
<keyword evidence="3" id="KW-0732">Signal</keyword>
<dbReference type="SUPFAM" id="SSF48726">
    <property type="entry name" value="Immunoglobulin"/>
    <property type="match status" value="1"/>
</dbReference>
<dbReference type="InterPro" id="IPR013106">
    <property type="entry name" value="Ig_V-set"/>
</dbReference>
<evidence type="ECO:0000313" key="11">
    <source>
        <dbReference type="Proteomes" id="UP000550660"/>
    </source>
</evidence>
<proteinExistence type="predicted"/>
<accession>A0A7L0EUV4</accession>
<keyword evidence="11" id="KW-1185">Reference proteome</keyword>
<comment type="subcellular location">
    <subcellularLocation>
        <location evidence="1">Cell membrane</location>
    </subcellularLocation>
</comment>
<feature type="domain" description="Ig-like" evidence="9">
    <location>
        <begin position="10"/>
        <end position="102"/>
    </location>
</feature>
<evidence type="ECO:0000256" key="4">
    <source>
        <dbReference type="ARBA" id="ARBA00022859"/>
    </source>
</evidence>
<keyword evidence="4" id="KW-0391">Immunity</keyword>
<name>A0A7L0EUV4_TROML</name>
<evidence type="ECO:0000256" key="3">
    <source>
        <dbReference type="ARBA" id="ARBA00022729"/>
    </source>
</evidence>
<dbReference type="PROSITE" id="PS50835">
    <property type="entry name" value="IG_LIKE"/>
    <property type="match status" value="1"/>
</dbReference>
<evidence type="ECO:0000256" key="8">
    <source>
        <dbReference type="SAM" id="MobiDB-lite"/>
    </source>
</evidence>
<dbReference type="Pfam" id="PF07686">
    <property type="entry name" value="V-set"/>
    <property type="match status" value="1"/>
</dbReference>
<keyword evidence="2" id="KW-1003">Cell membrane</keyword>
<feature type="compositionally biased region" description="Polar residues" evidence="8">
    <location>
        <begin position="11"/>
        <end position="27"/>
    </location>
</feature>
<dbReference type="AlphaFoldDB" id="A0A7L0EUV4"/>
<dbReference type="OrthoDB" id="9631130at2759"/>
<dbReference type="Gene3D" id="2.60.40.10">
    <property type="entry name" value="Immunoglobulins"/>
    <property type="match status" value="1"/>
</dbReference>
<organism evidence="10 11">
    <name type="scientific">Trogon melanurus</name>
    <name type="common">Black-tailed trogon</name>
    <dbReference type="NCBI Taxonomy" id="56311"/>
    <lineage>
        <taxon>Eukaryota</taxon>
        <taxon>Metazoa</taxon>
        <taxon>Chordata</taxon>
        <taxon>Craniata</taxon>
        <taxon>Vertebrata</taxon>
        <taxon>Euteleostomi</taxon>
        <taxon>Archelosauria</taxon>
        <taxon>Archosauria</taxon>
        <taxon>Dinosauria</taxon>
        <taxon>Saurischia</taxon>
        <taxon>Theropoda</taxon>
        <taxon>Coelurosauria</taxon>
        <taxon>Aves</taxon>
        <taxon>Neognathae</taxon>
        <taxon>Neoaves</taxon>
        <taxon>Telluraves</taxon>
        <taxon>Coraciimorphae</taxon>
        <taxon>Trogoniformes</taxon>
        <taxon>Trogonidae</taxon>
        <taxon>Trogon</taxon>
    </lineage>
</organism>
<evidence type="ECO:0000256" key="7">
    <source>
        <dbReference type="ARBA" id="ARBA00023180"/>
    </source>
</evidence>
<keyword evidence="7" id="KW-0325">Glycoprotein</keyword>
<comment type="caution">
    <text evidence="10">The sequence shown here is derived from an EMBL/GenBank/DDBJ whole genome shotgun (WGS) entry which is preliminary data.</text>
</comment>
<feature type="non-terminal residue" evidence="10">
    <location>
        <position position="1"/>
    </location>
</feature>
<gene>
    <name evidence="10" type="primary">Trav4_3</name>
    <name evidence="10" type="ORF">TROMEL_R08735</name>
</gene>
<evidence type="ECO:0000256" key="5">
    <source>
        <dbReference type="ARBA" id="ARBA00023136"/>
    </source>
</evidence>
<dbReference type="InterPro" id="IPR007110">
    <property type="entry name" value="Ig-like_dom"/>
</dbReference>
<keyword evidence="6" id="KW-1015">Disulfide bond</keyword>
<dbReference type="GO" id="GO:0009617">
    <property type="term" value="P:response to bacterium"/>
    <property type="evidence" value="ECO:0007669"/>
    <property type="project" value="TreeGrafter"/>
</dbReference>
<feature type="region of interest" description="Disordered" evidence="8">
    <location>
        <begin position="1"/>
        <end position="27"/>
    </location>
</feature>
<dbReference type="InterPro" id="IPR052051">
    <property type="entry name" value="TCR_complex_component"/>
</dbReference>
<dbReference type="InterPro" id="IPR036179">
    <property type="entry name" value="Ig-like_dom_sf"/>
</dbReference>
<dbReference type="PANTHER" id="PTHR19433:SF111">
    <property type="entry name" value="T CELL RECEPTOR ALPHA VARIABLE 4"/>
    <property type="match status" value="1"/>
</dbReference>
<dbReference type="GO" id="GO:0005886">
    <property type="term" value="C:plasma membrane"/>
    <property type="evidence" value="ECO:0007669"/>
    <property type="project" value="UniProtKB-SubCell"/>
</dbReference>
<evidence type="ECO:0000256" key="2">
    <source>
        <dbReference type="ARBA" id="ARBA00022475"/>
    </source>
</evidence>
<reference evidence="10 11" key="1">
    <citation type="submission" date="2019-09" db="EMBL/GenBank/DDBJ databases">
        <title>Bird 10,000 Genomes (B10K) Project - Family phase.</title>
        <authorList>
            <person name="Zhang G."/>
        </authorList>
    </citation>
    <scope>NUCLEOTIDE SEQUENCE [LARGE SCALE GENOMIC DNA]</scope>
    <source>
        <strain evidence="10">B10K-DU-007-40</strain>
        <tissue evidence="10">Mixed tissue sample</tissue>
    </source>
</reference>
<sequence length="102" mass="11286">FSSAVAAGRAQVQQEPSTETTEGTDISINCSHPNKKITEFIYWYRQFPGRGPTLIASTLKESREVGNPPGQLWVAADRRSSALRLARPRREDSAVYFCALGD</sequence>
<evidence type="ECO:0000256" key="6">
    <source>
        <dbReference type="ARBA" id="ARBA00023157"/>
    </source>
</evidence>
<dbReference type="GO" id="GO:0002376">
    <property type="term" value="P:immune system process"/>
    <property type="evidence" value="ECO:0007669"/>
    <property type="project" value="UniProtKB-KW"/>
</dbReference>
<dbReference type="PANTHER" id="PTHR19433">
    <property type="entry name" value="T-CELL RECEPTOR ALPHA CHAIN V REGION-RELATED"/>
    <property type="match status" value="1"/>
</dbReference>
<keyword evidence="5" id="KW-0472">Membrane</keyword>
<evidence type="ECO:0000313" key="10">
    <source>
        <dbReference type="EMBL" id="NXJ87035.1"/>
    </source>
</evidence>
<evidence type="ECO:0000256" key="1">
    <source>
        <dbReference type="ARBA" id="ARBA00004236"/>
    </source>
</evidence>
<protein>
    <submittedName>
        <fullName evidence="10">TVA4 protein</fullName>
    </submittedName>
</protein>